<keyword evidence="1" id="KW-1133">Transmembrane helix</keyword>
<feature type="transmembrane region" description="Helical" evidence="1">
    <location>
        <begin position="275"/>
        <end position="295"/>
    </location>
</feature>
<accession>A0A7Y0DWE6</accession>
<keyword evidence="1" id="KW-0472">Membrane</keyword>
<dbReference type="Proteomes" id="UP000570493">
    <property type="component" value="Unassembled WGS sequence"/>
</dbReference>
<proteinExistence type="predicted"/>
<dbReference type="AlphaFoldDB" id="A0A7Y0DWE6"/>
<dbReference type="EMBL" id="JABBMT010000063">
    <property type="protein sequence ID" value="NMM42768.1"/>
    <property type="molecule type" value="Genomic_DNA"/>
</dbReference>
<comment type="caution">
    <text evidence="2">The sequence shown here is derived from an EMBL/GenBank/DDBJ whole genome shotgun (WGS) entry which is preliminary data.</text>
</comment>
<evidence type="ECO:0000313" key="2">
    <source>
        <dbReference type="EMBL" id="NMM42768.1"/>
    </source>
</evidence>
<evidence type="ECO:0000313" key="3">
    <source>
        <dbReference type="Proteomes" id="UP000570493"/>
    </source>
</evidence>
<protein>
    <submittedName>
        <fullName evidence="2">Uncharacterized protein</fullName>
    </submittedName>
</protein>
<evidence type="ECO:0000256" key="1">
    <source>
        <dbReference type="SAM" id="Phobius"/>
    </source>
</evidence>
<gene>
    <name evidence="2" type="ORF">HHO47_18685</name>
</gene>
<keyword evidence="3" id="KW-1185">Reference proteome</keyword>
<keyword evidence="1" id="KW-0812">Transmembrane</keyword>
<feature type="transmembrane region" description="Helical" evidence="1">
    <location>
        <begin position="357"/>
        <end position="375"/>
    </location>
</feature>
<sequence length="377" mass="43334">MTTMQIKTFEKLYNSGKLIFDGKYLASRSVSEHDFFSWFPESEFKSSEFDSSNCEGTVDVEDVDFIFESYHSFVCAVDSNNYQSDKVFIMNEEFVEVGQFSKSYLNWLELFRLASDHHYKSEPPKNERTVLVVDGSGASEALKIEFEAYSTDEIKDLIGNISDPTPLLDSCKQKDAHQNEKLSVLRTSIIKWLKKNPDSKLSILCSSLEVLKIFQLNYETYLRSFSFDEFIKDLEDDVSEFINKVEEQVQGFYLQALAVPGAVILASASRVAEKSINLALVFSTLLALFLVFRSLKTKVKFISRITENTKFKLEVYQRRVDDILNIYAKESISEKLESSLTQIDKLNIESRTEIENVRDIIIAIFSTYVIVAMVFNY</sequence>
<name>A0A7Y0DWE6_9GAMM</name>
<dbReference type="RefSeq" id="WP_169021656.1">
    <property type="nucleotide sequence ID" value="NZ_JABBMT010000063.1"/>
</dbReference>
<organism evidence="2 3">
    <name type="scientific">Pseudoalteromonas arctica</name>
    <dbReference type="NCBI Taxonomy" id="394751"/>
    <lineage>
        <taxon>Bacteria</taxon>
        <taxon>Pseudomonadati</taxon>
        <taxon>Pseudomonadota</taxon>
        <taxon>Gammaproteobacteria</taxon>
        <taxon>Alteromonadales</taxon>
        <taxon>Pseudoalteromonadaceae</taxon>
        <taxon>Pseudoalteromonas</taxon>
    </lineage>
</organism>
<reference evidence="2" key="1">
    <citation type="submission" date="2020-04" db="EMBL/GenBank/DDBJ databases">
        <title>Genome Sequencing for Pseudoaltermonas arctica.</title>
        <authorList>
            <person name="Elkins N.S."/>
        </authorList>
    </citation>
    <scope>NUCLEOTIDE SEQUENCE [LARGE SCALE GENOMIC DNA]</scope>
    <source>
        <strain evidence="2">NEC-BIFX-2020_0012</strain>
    </source>
</reference>